<dbReference type="SUPFAM" id="SSF53822">
    <property type="entry name" value="Periplasmic binding protein-like I"/>
    <property type="match status" value="1"/>
</dbReference>
<dbReference type="Pfam" id="PF13407">
    <property type="entry name" value="Peripla_BP_4"/>
    <property type="match status" value="1"/>
</dbReference>
<accession>A0ABV7KU34</accession>
<evidence type="ECO:0000256" key="1">
    <source>
        <dbReference type="ARBA" id="ARBA00004418"/>
    </source>
</evidence>
<evidence type="ECO:0000256" key="3">
    <source>
        <dbReference type="SAM" id="SignalP"/>
    </source>
</evidence>
<dbReference type="InterPro" id="IPR025997">
    <property type="entry name" value="SBP_2_dom"/>
</dbReference>
<dbReference type="PANTHER" id="PTHR30036:SF7">
    <property type="entry name" value="ABC TRANSPORTER PERIPLASMIC-BINDING PROTEIN YPHF"/>
    <property type="match status" value="1"/>
</dbReference>
<dbReference type="RefSeq" id="WP_379897376.1">
    <property type="nucleotide sequence ID" value="NZ_JBHRTR010000002.1"/>
</dbReference>
<sequence length="367" mass="38263">MATITHVLLGGLAAAGIALAALPGTAGADTLADFNAGAARLFAEKTAMQDRLPDSAPIGHAEGRRIVVVPCLMAAEGCARQTRGIQEAGQALGWEVTVIDGQGDPSKMANAVQQAINLQADGLAIQVIDAAVILGPLKQARAAGIRVVASGSINAEDVIEANYPSNDTIADDGYALAAAAYSLAGNRLNLIEMRGDEFGACVLRAEGTRRFIDECQAAGGDCAVMASENFLVTDLATRLPQQVVGQVRRNPGFDVLWSAYDAGLNFMIQGLKAADLTDEGFAVGFDANSANLDIIRAGGYQKATIGMPMEWLGWAQVDALNRMFLGLAPNDGGLRSKVLTAANVPAAGGWEGDVDFRSAYRKSWGVE</sequence>
<keyword evidence="3" id="KW-0732">Signal</keyword>
<comment type="caution">
    <text evidence="5">The sequence shown here is derived from an EMBL/GenBank/DDBJ whole genome shotgun (WGS) entry which is preliminary data.</text>
</comment>
<feature type="domain" description="Periplasmic binding protein" evidence="4">
    <location>
        <begin position="77"/>
        <end position="323"/>
    </location>
</feature>
<comment type="subcellular location">
    <subcellularLocation>
        <location evidence="1">Periplasm</location>
    </subcellularLocation>
</comment>
<evidence type="ECO:0000256" key="2">
    <source>
        <dbReference type="ARBA" id="ARBA00007639"/>
    </source>
</evidence>
<gene>
    <name evidence="5" type="ORF">ACFOGJ_00280</name>
</gene>
<feature type="chain" id="PRO_5046516339" evidence="3">
    <location>
        <begin position="21"/>
        <end position="367"/>
    </location>
</feature>
<protein>
    <submittedName>
        <fullName evidence="5">Sugar ABC transporter substrate-binding protein</fullName>
    </submittedName>
</protein>
<name>A0ABV7KU34_9PROT</name>
<dbReference type="EMBL" id="JBHRTR010000002">
    <property type="protein sequence ID" value="MFC3225645.1"/>
    <property type="molecule type" value="Genomic_DNA"/>
</dbReference>
<comment type="similarity">
    <text evidence="2">Belongs to the bacterial solute-binding protein 2 family.</text>
</comment>
<dbReference type="InterPro" id="IPR050555">
    <property type="entry name" value="Bact_Solute-Bind_Prot2"/>
</dbReference>
<evidence type="ECO:0000259" key="4">
    <source>
        <dbReference type="Pfam" id="PF13407"/>
    </source>
</evidence>
<reference evidence="6" key="1">
    <citation type="journal article" date="2019" name="Int. J. Syst. Evol. Microbiol.">
        <title>The Global Catalogue of Microorganisms (GCM) 10K type strain sequencing project: providing services to taxonomists for standard genome sequencing and annotation.</title>
        <authorList>
            <consortium name="The Broad Institute Genomics Platform"/>
            <consortium name="The Broad Institute Genome Sequencing Center for Infectious Disease"/>
            <person name="Wu L."/>
            <person name="Ma J."/>
        </authorList>
    </citation>
    <scope>NUCLEOTIDE SEQUENCE [LARGE SCALE GENOMIC DNA]</scope>
    <source>
        <strain evidence="6">KCTC 42964</strain>
    </source>
</reference>
<dbReference type="PANTHER" id="PTHR30036">
    <property type="entry name" value="D-XYLOSE-BINDING PERIPLASMIC PROTEIN"/>
    <property type="match status" value="1"/>
</dbReference>
<keyword evidence="6" id="KW-1185">Reference proteome</keyword>
<dbReference type="Gene3D" id="3.40.50.2300">
    <property type="match status" value="2"/>
</dbReference>
<organism evidence="5 6">
    <name type="scientific">Marinibaculum pumilum</name>
    <dbReference type="NCBI Taxonomy" id="1766165"/>
    <lineage>
        <taxon>Bacteria</taxon>
        <taxon>Pseudomonadati</taxon>
        <taxon>Pseudomonadota</taxon>
        <taxon>Alphaproteobacteria</taxon>
        <taxon>Rhodospirillales</taxon>
        <taxon>Rhodospirillaceae</taxon>
        <taxon>Marinibaculum</taxon>
    </lineage>
</organism>
<evidence type="ECO:0000313" key="6">
    <source>
        <dbReference type="Proteomes" id="UP001595528"/>
    </source>
</evidence>
<evidence type="ECO:0000313" key="5">
    <source>
        <dbReference type="EMBL" id="MFC3225645.1"/>
    </source>
</evidence>
<proteinExistence type="inferred from homology"/>
<feature type="signal peptide" evidence="3">
    <location>
        <begin position="1"/>
        <end position="20"/>
    </location>
</feature>
<dbReference type="InterPro" id="IPR028082">
    <property type="entry name" value="Peripla_BP_I"/>
</dbReference>
<dbReference type="Proteomes" id="UP001595528">
    <property type="component" value="Unassembled WGS sequence"/>
</dbReference>